<accession>A0ABU2SG75</accession>
<dbReference type="RefSeq" id="WP_311607419.1">
    <property type="nucleotide sequence ID" value="NZ_JAVRFI010000001.1"/>
</dbReference>
<sequence>MEQSGQGGRGGRDVVIVGAGVAGTSVFLHLVRTLGREKAGRMRSIRIVDPNPVGRGLAFGDTDPLLLCNTAAEVNSLLADEPADFVAYLRARGRPVEPRDCVPRARMAEYCRDRFEEARKTAEALGVEVAHVPAAVGSIAAGTVRLSTGQELRADAVVVCTGVHRPRVPDGFAAFTGHPRYSPAPYPAVRLRDPGAGPPPGAEVLVLGCRQSAIDASLLLCRDGHRVTMASPSGVLPAVRFSLGAPVRDFPPLERVARLDPADPLLEEKVRRATVEAVRSLDRTPLRRQSSSAADPVTRLREETALVEADACAWPGVVMAAMEAVIELGARLPAARRRALLERHGWFITRYATAMTVLNARLLLAHIDSGALRLARAYPRAVAYEAGAWRVEWPGPGEPARARSEPGRFDHVVNATGFDQPRLYWSADGTTLHPAEPPRHSGTVDFLAADLRVRRSPGARPEPVWVVGVGTHVRIPFSNHLRNVVRQARRVAEEVSGAADGGERAAVARGTAV</sequence>
<feature type="domain" description="FAD-dependent urate hydroxylase HpyO/Asp monooxygenase CreE-like FAD/NAD(P)-binding" evidence="1">
    <location>
        <begin position="15"/>
        <end position="163"/>
    </location>
</feature>
<reference evidence="2" key="1">
    <citation type="submission" date="2024-05" db="EMBL/GenBank/DDBJ databases">
        <title>30 novel species of actinomycetes from the DSMZ collection.</title>
        <authorList>
            <person name="Nouioui I."/>
        </authorList>
    </citation>
    <scope>NUCLEOTIDE SEQUENCE</scope>
    <source>
        <strain evidence="2">DSM 40473</strain>
    </source>
</reference>
<dbReference type="Proteomes" id="UP001180531">
    <property type="component" value="Unassembled WGS sequence"/>
</dbReference>
<organism evidence="2 3">
    <name type="scientific">Streptomyces hesseae</name>
    <dbReference type="NCBI Taxonomy" id="3075519"/>
    <lineage>
        <taxon>Bacteria</taxon>
        <taxon>Bacillati</taxon>
        <taxon>Actinomycetota</taxon>
        <taxon>Actinomycetes</taxon>
        <taxon>Kitasatosporales</taxon>
        <taxon>Streptomycetaceae</taxon>
        <taxon>Streptomyces</taxon>
    </lineage>
</organism>
<evidence type="ECO:0000313" key="3">
    <source>
        <dbReference type="Proteomes" id="UP001180531"/>
    </source>
</evidence>
<gene>
    <name evidence="2" type="ORF">RM609_02270</name>
</gene>
<proteinExistence type="predicted"/>
<dbReference type="SUPFAM" id="SSF51905">
    <property type="entry name" value="FAD/NAD(P)-binding domain"/>
    <property type="match status" value="1"/>
</dbReference>
<dbReference type="EMBL" id="JAVRFI010000001">
    <property type="protein sequence ID" value="MDT0447928.1"/>
    <property type="molecule type" value="Genomic_DNA"/>
</dbReference>
<keyword evidence="3" id="KW-1185">Reference proteome</keyword>
<evidence type="ECO:0000259" key="1">
    <source>
        <dbReference type="Pfam" id="PF13454"/>
    </source>
</evidence>
<name>A0ABU2SG75_9ACTN</name>
<dbReference type="PANTHER" id="PTHR40254:SF1">
    <property type="entry name" value="BLR0577 PROTEIN"/>
    <property type="match status" value="1"/>
</dbReference>
<evidence type="ECO:0000313" key="2">
    <source>
        <dbReference type="EMBL" id="MDT0447928.1"/>
    </source>
</evidence>
<dbReference type="Pfam" id="PF13454">
    <property type="entry name" value="NAD_binding_9"/>
    <property type="match status" value="1"/>
</dbReference>
<comment type="caution">
    <text evidence="2">The sequence shown here is derived from an EMBL/GenBank/DDBJ whole genome shotgun (WGS) entry which is preliminary data.</text>
</comment>
<dbReference type="Gene3D" id="3.50.50.60">
    <property type="entry name" value="FAD/NAD(P)-binding domain"/>
    <property type="match status" value="1"/>
</dbReference>
<protein>
    <submittedName>
        <fullName evidence="2">FAD/NAD(P)-binding protein</fullName>
    </submittedName>
</protein>
<dbReference type="InterPro" id="IPR038732">
    <property type="entry name" value="HpyO/CreE_NAD-binding"/>
</dbReference>
<dbReference type="InterPro" id="IPR036188">
    <property type="entry name" value="FAD/NAD-bd_sf"/>
</dbReference>
<dbReference type="InterPro" id="IPR052189">
    <property type="entry name" value="L-asp_N-monooxygenase_NS-form"/>
</dbReference>
<dbReference type="PANTHER" id="PTHR40254">
    <property type="entry name" value="BLR0577 PROTEIN"/>
    <property type="match status" value="1"/>
</dbReference>